<proteinExistence type="predicted"/>
<reference evidence="1" key="1">
    <citation type="submission" date="2014-09" db="EMBL/GenBank/DDBJ databases">
        <authorList>
            <person name="Magalhaes I.L.F."/>
            <person name="Oliveira U."/>
            <person name="Santos F.R."/>
            <person name="Vidigal T.H.D.A."/>
            <person name="Brescovit A.D."/>
            <person name="Santos A.J."/>
        </authorList>
    </citation>
    <scope>NUCLEOTIDE SEQUENCE</scope>
    <source>
        <tissue evidence="1">Shoot tissue taken approximately 20 cm above the soil surface</tissue>
    </source>
</reference>
<organism evidence="1">
    <name type="scientific">Arundo donax</name>
    <name type="common">Giant reed</name>
    <name type="synonym">Donax arundinaceus</name>
    <dbReference type="NCBI Taxonomy" id="35708"/>
    <lineage>
        <taxon>Eukaryota</taxon>
        <taxon>Viridiplantae</taxon>
        <taxon>Streptophyta</taxon>
        <taxon>Embryophyta</taxon>
        <taxon>Tracheophyta</taxon>
        <taxon>Spermatophyta</taxon>
        <taxon>Magnoliopsida</taxon>
        <taxon>Liliopsida</taxon>
        <taxon>Poales</taxon>
        <taxon>Poaceae</taxon>
        <taxon>PACMAD clade</taxon>
        <taxon>Arundinoideae</taxon>
        <taxon>Arundineae</taxon>
        <taxon>Arundo</taxon>
    </lineage>
</organism>
<protein>
    <submittedName>
        <fullName evidence="1">Uncharacterized protein</fullName>
    </submittedName>
</protein>
<accession>A0A0A9CD84</accession>
<name>A0A0A9CD84_ARUDO</name>
<dbReference type="AlphaFoldDB" id="A0A0A9CD84"/>
<dbReference type="EMBL" id="GBRH01223621">
    <property type="protein sequence ID" value="JAD74274.1"/>
    <property type="molecule type" value="Transcribed_RNA"/>
</dbReference>
<sequence>MIYSFILYFNIATFCDMV</sequence>
<reference evidence="1" key="2">
    <citation type="journal article" date="2015" name="Data Brief">
        <title>Shoot transcriptome of the giant reed, Arundo donax.</title>
        <authorList>
            <person name="Barrero R.A."/>
            <person name="Guerrero F.D."/>
            <person name="Moolhuijzen P."/>
            <person name="Goolsby J.A."/>
            <person name="Tidwell J."/>
            <person name="Bellgard S.E."/>
            <person name="Bellgard M.I."/>
        </authorList>
    </citation>
    <scope>NUCLEOTIDE SEQUENCE</scope>
    <source>
        <tissue evidence="1">Shoot tissue taken approximately 20 cm above the soil surface</tissue>
    </source>
</reference>
<evidence type="ECO:0000313" key="1">
    <source>
        <dbReference type="EMBL" id="JAD74274.1"/>
    </source>
</evidence>